<feature type="region of interest" description="Disordered" evidence="9">
    <location>
        <begin position="793"/>
        <end position="1021"/>
    </location>
</feature>
<dbReference type="InterPro" id="IPR013083">
    <property type="entry name" value="Znf_RING/FYVE/PHD"/>
</dbReference>
<feature type="region of interest" description="Disordered" evidence="9">
    <location>
        <begin position="276"/>
        <end position="465"/>
    </location>
</feature>
<dbReference type="GO" id="GO:0003712">
    <property type="term" value="F:transcription coregulator activity"/>
    <property type="evidence" value="ECO:0007669"/>
    <property type="project" value="TreeGrafter"/>
</dbReference>
<evidence type="ECO:0000256" key="2">
    <source>
        <dbReference type="ARBA" id="ARBA00022499"/>
    </source>
</evidence>
<keyword evidence="4 8" id="KW-0863">Zinc-finger</keyword>
<evidence type="ECO:0000256" key="7">
    <source>
        <dbReference type="ARBA" id="ARBA00023242"/>
    </source>
</evidence>
<reference evidence="11" key="3">
    <citation type="submission" date="2025-09" db="UniProtKB">
        <authorList>
            <consortium name="Ensembl"/>
        </authorList>
    </citation>
    <scope>IDENTIFICATION</scope>
</reference>
<feature type="compositionally biased region" description="Polar residues" evidence="9">
    <location>
        <begin position="366"/>
        <end position="384"/>
    </location>
</feature>
<protein>
    <recommendedName>
        <fullName evidence="10">SP-RING-type domain-containing protein</fullName>
    </recommendedName>
</protein>
<evidence type="ECO:0000259" key="10">
    <source>
        <dbReference type="PROSITE" id="PS51044"/>
    </source>
</evidence>
<dbReference type="GeneTree" id="ENSGT01030000234539"/>
<dbReference type="FunFam" id="3.30.40.10:FF:000012">
    <property type="entry name" value="Zinc finger MIZ domain-containing protein 2"/>
    <property type="match status" value="1"/>
</dbReference>
<dbReference type="GO" id="GO:0045944">
    <property type="term" value="P:positive regulation of transcription by RNA polymerase II"/>
    <property type="evidence" value="ECO:0007669"/>
    <property type="project" value="UniProtKB-ARBA"/>
</dbReference>
<evidence type="ECO:0000313" key="11">
    <source>
        <dbReference type="Ensembl" id="ENSACLP00000044789.1"/>
    </source>
</evidence>
<dbReference type="PROSITE" id="PS51044">
    <property type="entry name" value="ZF_SP_RING"/>
    <property type="match status" value="1"/>
</dbReference>
<dbReference type="GO" id="GO:0016925">
    <property type="term" value="P:protein sumoylation"/>
    <property type="evidence" value="ECO:0007669"/>
    <property type="project" value="TreeGrafter"/>
</dbReference>
<dbReference type="Pfam" id="PF25527">
    <property type="entry name" value="GBD-like_ZMIZ1_ZMIZ2"/>
    <property type="match status" value="1"/>
</dbReference>
<evidence type="ECO:0000256" key="3">
    <source>
        <dbReference type="ARBA" id="ARBA00022723"/>
    </source>
</evidence>
<evidence type="ECO:0000256" key="1">
    <source>
        <dbReference type="ARBA" id="ARBA00004123"/>
    </source>
</evidence>
<dbReference type="Proteomes" id="UP000265100">
    <property type="component" value="Chromosome 13"/>
</dbReference>
<reference evidence="11" key="1">
    <citation type="submission" date="2018-05" db="EMBL/GenBank/DDBJ databases">
        <authorList>
            <person name="Datahose"/>
        </authorList>
    </citation>
    <scope>NUCLEOTIDE SEQUENCE</scope>
</reference>
<evidence type="ECO:0000256" key="8">
    <source>
        <dbReference type="PROSITE-ProRule" id="PRU00452"/>
    </source>
</evidence>
<keyword evidence="12" id="KW-1185">Reference proteome</keyword>
<evidence type="ECO:0000256" key="5">
    <source>
        <dbReference type="ARBA" id="ARBA00022833"/>
    </source>
</evidence>
<dbReference type="Pfam" id="PF18028">
    <property type="entry name" value="Zmiz1_N"/>
    <property type="match status" value="1"/>
</dbReference>
<dbReference type="Pfam" id="PF02891">
    <property type="entry name" value="zf-MIZ"/>
    <property type="match status" value="1"/>
</dbReference>
<organism evidence="11 12">
    <name type="scientific">Astatotilapia calliptera</name>
    <name type="common">Eastern happy</name>
    <name type="synonym">Chromis callipterus</name>
    <dbReference type="NCBI Taxonomy" id="8154"/>
    <lineage>
        <taxon>Eukaryota</taxon>
        <taxon>Metazoa</taxon>
        <taxon>Chordata</taxon>
        <taxon>Craniata</taxon>
        <taxon>Vertebrata</taxon>
        <taxon>Euteleostomi</taxon>
        <taxon>Actinopterygii</taxon>
        <taxon>Neopterygii</taxon>
        <taxon>Teleostei</taxon>
        <taxon>Neoteleostei</taxon>
        <taxon>Acanthomorphata</taxon>
        <taxon>Ovalentaria</taxon>
        <taxon>Cichlomorphae</taxon>
        <taxon>Cichliformes</taxon>
        <taxon>Cichlidae</taxon>
        <taxon>African cichlids</taxon>
        <taxon>Pseudocrenilabrinae</taxon>
        <taxon>Haplochromini</taxon>
        <taxon>Astatotilapia</taxon>
    </lineage>
</organism>
<sequence length="1021" mass="109519">AGCRVVSRVAAQQGFDLDLGYRLLAVCAANRDKFTPKSAALLSSWCEELGRLLLLRHQKNRQNEPQGKVPMQPGMNSMKPGLTHSDGSFPYDSVPWQQNANQPPGSLSVVTTVWGVTNTSQSQVLGNPMANSNNPMNPGGNPVGSGMSGNAAGLNSPQFNAQQQQFPNKGGSSQSYMQQSMYGRPGYPGGPGGYSGSYSGGPNAPPGGMGMASHTRPPGDFTQPAAAAAAAAVAAAAATATATATATVAALQETQNKDMNQYGQMCPSFQMGHAPAYNSQFMNQPGPRGPPGGMNPSSMGSAMNNPNMSGPPMGINQARTPGMTPFGAHSQRMPQQGYPGGPRQGIPMQGIKRPYPGDGSYGGQQYGPNSQFQQQGQYPSSNASRPLPSPNYPSQRMPGQQGQGQYPPGMPMSQYYKQEPFNGQSTNFSGGGYSYGQGSGPPRPGNYPHSPVPGNPTPPMTPGSSIPPYLSPNQDVKPPFPADMKPNMTALPPPPTIPNEELRLTFPVRDGVVLEPFRLEHNLAVSNHVFHLRPSVHQTLMWRSDLELQFKCYHHEDRQMNTNWPASVQVSVNATIRILRTSWSDLHTPVCTNSACVHGFFSLQSHLFVLQLVHRPSVRSVLQGLLKKRLLPAEHCITKIKRNFSSVAASAGNTTLNGEDGVEQTAIKVSLKCPITFRRIQLPARGHDCKHVQCFDLESYLQLNCERGTWRCPVCNKTALLEGLEVDQYMWGILNAIQNSEFEEVTIDPTCSWRPVPIKSELHIKEDPDAPLAKRFKTMSPSQMTMPNVMEMIAQLGPGPGPGSGPGPGPSPYPPHPGQHVSGNGGDYPGAGNSYHTQGNFDFPHGNPSGGGGGPPMNDFIHGPQLSHPPDGPGGLLPQDKPLSHSMNDPMSHSDQSHNSMQQQQSLHASPHPGGQTGPPLHHSVQSGQPLHHSGQSSHPPRQSQPQPQPQHPGQNSHPHSDLNFNPSSDGQMGQGAQDMPEPSLDLLPELANPEELLSYLDPPDLPTNSNDDLLSLFENN</sequence>
<evidence type="ECO:0000313" key="12">
    <source>
        <dbReference type="Proteomes" id="UP000265100"/>
    </source>
</evidence>
<feature type="compositionally biased region" description="Pro residues" evidence="9">
    <location>
        <begin position="799"/>
        <end position="817"/>
    </location>
</feature>
<feature type="compositionally biased region" description="Low complexity" evidence="9">
    <location>
        <begin position="294"/>
        <end position="310"/>
    </location>
</feature>
<dbReference type="InterPro" id="IPR057847">
    <property type="entry name" value="ZMIZ1/ZMIZ2_GBD-like"/>
</dbReference>
<accession>A0AAX7SJS8</accession>
<feature type="compositionally biased region" description="Gly residues" evidence="9">
    <location>
        <begin position="429"/>
        <end position="439"/>
    </location>
</feature>
<feature type="domain" description="SP-RING-type" evidence="10">
    <location>
        <begin position="658"/>
        <end position="739"/>
    </location>
</feature>
<dbReference type="InterPro" id="IPR040797">
    <property type="entry name" value="ZMIZ1_N"/>
</dbReference>
<evidence type="ECO:0000256" key="6">
    <source>
        <dbReference type="ARBA" id="ARBA00022843"/>
    </source>
</evidence>
<keyword evidence="3" id="KW-0479">Metal-binding</keyword>
<feature type="compositionally biased region" description="Pro residues" evidence="9">
    <location>
        <begin position="441"/>
        <end position="461"/>
    </location>
</feature>
<dbReference type="AlphaFoldDB" id="A0AAX7SJS8"/>
<evidence type="ECO:0000256" key="4">
    <source>
        <dbReference type="ARBA" id="ARBA00022771"/>
    </source>
</evidence>
<comment type="subcellular location">
    <subcellularLocation>
        <location evidence="1">Nucleus</location>
    </subcellularLocation>
</comment>
<feature type="compositionally biased region" description="Gly residues" evidence="9">
    <location>
        <begin position="186"/>
        <end position="199"/>
    </location>
</feature>
<feature type="compositionally biased region" description="Low complexity" evidence="9">
    <location>
        <begin position="397"/>
        <end position="407"/>
    </location>
</feature>
<dbReference type="Ensembl" id="ENSACLT00000047454.1">
    <property type="protein sequence ID" value="ENSACLP00000044789.1"/>
    <property type="gene ID" value="ENSACLG00000013079.2"/>
</dbReference>
<evidence type="ECO:0000256" key="9">
    <source>
        <dbReference type="SAM" id="MobiDB-lite"/>
    </source>
</evidence>
<keyword evidence="5" id="KW-0862">Zinc</keyword>
<proteinExistence type="predicted"/>
<feature type="region of interest" description="Disordered" evidence="9">
    <location>
        <begin position="126"/>
        <end position="222"/>
    </location>
</feature>
<feature type="compositionally biased region" description="Low complexity" evidence="9">
    <location>
        <begin position="126"/>
        <end position="140"/>
    </location>
</feature>
<dbReference type="GO" id="GO:0008270">
    <property type="term" value="F:zinc ion binding"/>
    <property type="evidence" value="ECO:0007669"/>
    <property type="project" value="UniProtKB-KW"/>
</dbReference>
<feature type="compositionally biased region" description="Low complexity" evidence="9">
    <location>
        <begin position="985"/>
        <end position="998"/>
    </location>
</feature>
<dbReference type="Gene3D" id="3.30.40.10">
    <property type="entry name" value="Zinc/RING finger domain, C3HC4 (zinc finger)"/>
    <property type="match status" value="1"/>
</dbReference>
<reference evidence="11" key="2">
    <citation type="submission" date="2025-08" db="UniProtKB">
        <authorList>
            <consortium name="Ensembl"/>
        </authorList>
    </citation>
    <scope>IDENTIFICATION</scope>
</reference>
<dbReference type="InterPro" id="IPR004181">
    <property type="entry name" value="Znf_MIZ"/>
</dbReference>
<dbReference type="GO" id="GO:0061665">
    <property type="term" value="F:SUMO ligase activity"/>
    <property type="evidence" value="ECO:0007669"/>
    <property type="project" value="TreeGrafter"/>
</dbReference>
<dbReference type="PANTHER" id="PTHR10782">
    <property type="entry name" value="ZINC FINGER MIZ DOMAIN-CONTAINING PROTEIN"/>
    <property type="match status" value="1"/>
</dbReference>
<keyword evidence="6" id="KW-0832">Ubl conjugation</keyword>
<feature type="compositionally biased region" description="Low complexity" evidence="9">
    <location>
        <begin position="157"/>
        <end position="185"/>
    </location>
</feature>
<feature type="region of interest" description="Disordered" evidence="9">
    <location>
        <begin position="58"/>
        <end position="88"/>
    </location>
</feature>
<keyword evidence="7" id="KW-0539">Nucleus</keyword>
<feature type="compositionally biased region" description="Polar residues" evidence="9">
    <location>
        <begin position="963"/>
        <end position="972"/>
    </location>
</feature>
<feature type="compositionally biased region" description="Low complexity" evidence="9">
    <location>
        <begin position="932"/>
        <end position="958"/>
    </location>
</feature>
<keyword evidence="2" id="KW-1017">Isopeptide bond</keyword>
<feature type="compositionally biased region" description="Polar residues" evidence="9">
    <location>
        <begin position="1007"/>
        <end position="1021"/>
    </location>
</feature>
<dbReference type="GO" id="GO:0000785">
    <property type="term" value="C:chromatin"/>
    <property type="evidence" value="ECO:0007669"/>
    <property type="project" value="TreeGrafter"/>
</dbReference>
<feature type="compositionally biased region" description="Polar residues" evidence="9">
    <location>
        <begin position="885"/>
        <end position="908"/>
    </location>
</feature>
<dbReference type="PANTHER" id="PTHR10782:SF7">
    <property type="entry name" value="ZINC FINGER MIZ DOMAIN-CONTAINING PROTEIN 1"/>
    <property type="match status" value="1"/>
</dbReference>
<name>A0AAX7SJS8_ASTCA</name>
<dbReference type="GO" id="GO:0005634">
    <property type="term" value="C:nucleus"/>
    <property type="evidence" value="ECO:0007669"/>
    <property type="project" value="UniProtKB-SubCell"/>
</dbReference>